<name>A0AAV7L084_PLEWA</name>
<gene>
    <name evidence="2" type="ORF">NDU88_001249</name>
</gene>
<dbReference type="AlphaFoldDB" id="A0AAV7L084"/>
<evidence type="ECO:0000256" key="1">
    <source>
        <dbReference type="SAM" id="MobiDB-lite"/>
    </source>
</evidence>
<comment type="caution">
    <text evidence="2">The sequence shown here is derived from an EMBL/GenBank/DDBJ whole genome shotgun (WGS) entry which is preliminary data.</text>
</comment>
<organism evidence="2 3">
    <name type="scientific">Pleurodeles waltl</name>
    <name type="common">Iberian ribbed newt</name>
    <dbReference type="NCBI Taxonomy" id="8319"/>
    <lineage>
        <taxon>Eukaryota</taxon>
        <taxon>Metazoa</taxon>
        <taxon>Chordata</taxon>
        <taxon>Craniata</taxon>
        <taxon>Vertebrata</taxon>
        <taxon>Euteleostomi</taxon>
        <taxon>Amphibia</taxon>
        <taxon>Batrachia</taxon>
        <taxon>Caudata</taxon>
        <taxon>Salamandroidea</taxon>
        <taxon>Salamandridae</taxon>
        <taxon>Pleurodelinae</taxon>
        <taxon>Pleurodeles</taxon>
    </lineage>
</organism>
<feature type="region of interest" description="Disordered" evidence="1">
    <location>
        <begin position="1"/>
        <end position="73"/>
    </location>
</feature>
<protein>
    <submittedName>
        <fullName evidence="2">Uncharacterized protein</fullName>
    </submittedName>
</protein>
<dbReference type="Proteomes" id="UP001066276">
    <property type="component" value="Chromosome 12"/>
</dbReference>
<evidence type="ECO:0000313" key="3">
    <source>
        <dbReference type="Proteomes" id="UP001066276"/>
    </source>
</evidence>
<feature type="compositionally biased region" description="Basic and acidic residues" evidence="1">
    <location>
        <begin position="1"/>
        <end position="30"/>
    </location>
</feature>
<accession>A0AAV7L084</accession>
<evidence type="ECO:0000313" key="2">
    <source>
        <dbReference type="EMBL" id="KAJ1081065.1"/>
    </source>
</evidence>
<sequence>MEGRKEEEMNDGGESRVEADAGDKDGRKGADEDDMGPVTLEGDITNKEDLDAERWKAARLSEKDPGAKETQGNFHPYAAVQKTGESNSALNQLMLSPSEPIHKAQLNIISGRQHFP</sequence>
<dbReference type="EMBL" id="JANPWB010000016">
    <property type="protein sequence ID" value="KAJ1081065.1"/>
    <property type="molecule type" value="Genomic_DNA"/>
</dbReference>
<reference evidence="2" key="1">
    <citation type="journal article" date="2022" name="bioRxiv">
        <title>Sequencing and chromosome-scale assembly of the giantPleurodeles waltlgenome.</title>
        <authorList>
            <person name="Brown T."/>
            <person name="Elewa A."/>
            <person name="Iarovenko S."/>
            <person name="Subramanian E."/>
            <person name="Araus A.J."/>
            <person name="Petzold A."/>
            <person name="Susuki M."/>
            <person name="Suzuki K.-i.T."/>
            <person name="Hayashi T."/>
            <person name="Toyoda A."/>
            <person name="Oliveira C."/>
            <person name="Osipova E."/>
            <person name="Leigh N.D."/>
            <person name="Simon A."/>
            <person name="Yun M.H."/>
        </authorList>
    </citation>
    <scope>NUCLEOTIDE SEQUENCE</scope>
    <source>
        <strain evidence="2">20211129_DDA</strain>
        <tissue evidence="2">Liver</tissue>
    </source>
</reference>
<keyword evidence="3" id="KW-1185">Reference proteome</keyword>
<feature type="compositionally biased region" description="Basic and acidic residues" evidence="1">
    <location>
        <begin position="44"/>
        <end position="67"/>
    </location>
</feature>
<proteinExistence type="predicted"/>